<dbReference type="Proteomes" id="UP000239872">
    <property type="component" value="Unassembled WGS sequence"/>
</dbReference>
<feature type="chain" id="PRO_5015777649" description="DUF4625 domain-containing protein" evidence="1">
    <location>
        <begin position="28"/>
        <end position="145"/>
    </location>
</feature>
<dbReference type="AlphaFoldDB" id="A0A2S7SXS3"/>
<reference evidence="2 3" key="1">
    <citation type="submission" date="2018-01" db="EMBL/GenBank/DDBJ databases">
        <title>A novel member of the phylum Bacteroidetes isolated from glacier ice.</title>
        <authorList>
            <person name="Liu Q."/>
            <person name="Xin Y.-H."/>
        </authorList>
    </citation>
    <scope>NUCLEOTIDE SEQUENCE [LARGE SCALE GENOMIC DNA]</scope>
    <source>
        <strain evidence="2 3">RB1R16</strain>
    </source>
</reference>
<proteinExistence type="predicted"/>
<keyword evidence="1" id="KW-0732">Signal</keyword>
<gene>
    <name evidence="2" type="ORF">CJD36_007975</name>
</gene>
<evidence type="ECO:0000313" key="2">
    <source>
        <dbReference type="EMBL" id="PQJ11723.1"/>
    </source>
</evidence>
<evidence type="ECO:0000256" key="1">
    <source>
        <dbReference type="SAM" id="SignalP"/>
    </source>
</evidence>
<organism evidence="2 3">
    <name type="scientific">Flavipsychrobacter stenotrophus</name>
    <dbReference type="NCBI Taxonomy" id="2077091"/>
    <lineage>
        <taxon>Bacteria</taxon>
        <taxon>Pseudomonadati</taxon>
        <taxon>Bacteroidota</taxon>
        <taxon>Chitinophagia</taxon>
        <taxon>Chitinophagales</taxon>
        <taxon>Chitinophagaceae</taxon>
        <taxon>Flavipsychrobacter</taxon>
    </lineage>
</organism>
<feature type="signal peptide" evidence="1">
    <location>
        <begin position="1"/>
        <end position="27"/>
    </location>
</feature>
<dbReference type="PROSITE" id="PS51257">
    <property type="entry name" value="PROKAR_LIPOPROTEIN"/>
    <property type="match status" value="1"/>
</dbReference>
<evidence type="ECO:0008006" key="4">
    <source>
        <dbReference type="Google" id="ProtNLM"/>
    </source>
</evidence>
<sequence>MFDTQMKTMKYAIAALIICTLSVSCNSANNQRPSTKYEEKKASMADMEKESPLKFLKISGSHRRNLVSQEVVEGEVSNHATLTSYKNIEIQLTFLSNDGSTVDKQKHTLDDVAKPGSSVDFKIKVSHVKDASSVTMDIVDAVADK</sequence>
<accession>A0A2S7SXS3</accession>
<protein>
    <recommendedName>
        <fullName evidence="4">DUF4625 domain-containing protein</fullName>
    </recommendedName>
</protein>
<keyword evidence="3" id="KW-1185">Reference proteome</keyword>
<dbReference type="EMBL" id="PPSL01000002">
    <property type="protein sequence ID" value="PQJ11723.1"/>
    <property type="molecule type" value="Genomic_DNA"/>
</dbReference>
<comment type="caution">
    <text evidence="2">The sequence shown here is derived from an EMBL/GenBank/DDBJ whole genome shotgun (WGS) entry which is preliminary data.</text>
</comment>
<evidence type="ECO:0000313" key="3">
    <source>
        <dbReference type="Proteomes" id="UP000239872"/>
    </source>
</evidence>
<name>A0A2S7SXS3_9BACT</name>